<protein>
    <submittedName>
        <fullName evidence="1">PD-(D/E)XK motif protein</fullName>
    </submittedName>
</protein>
<dbReference type="RefSeq" id="WP_118502120.1">
    <property type="nucleotide sequence ID" value="NZ_JAJEPV010000028.1"/>
</dbReference>
<reference evidence="1 2" key="1">
    <citation type="submission" date="2021-10" db="EMBL/GenBank/DDBJ databases">
        <title>Anaerobic single-cell dispensing facilitates the cultivation of human gut bacteria.</title>
        <authorList>
            <person name="Afrizal A."/>
        </authorList>
    </citation>
    <scope>NUCLEOTIDE SEQUENCE [LARGE SCALE GENOMIC DNA]</scope>
    <source>
        <strain evidence="1 2">CLA-AA-H273</strain>
    </source>
</reference>
<evidence type="ECO:0000313" key="2">
    <source>
        <dbReference type="Proteomes" id="UP001197795"/>
    </source>
</evidence>
<evidence type="ECO:0000313" key="1">
    <source>
        <dbReference type="EMBL" id="MCC2120224.1"/>
    </source>
</evidence>
<dbReference type="AlphaFoldDB" id="A0AAE3D9C5"/>
<gene>
    <name evidence="1" type="ORF">LKD75_11630</name>
</gene>
<dbReference type="Proteomes" id="UP001197795">
    <property type="component" value="Unassembled WGS sequence"/>
</dbReference>
<sequence>MKDLKSRFIELKDTDKYQRVASSHPIAWYVGLDGRNRYSLFAITKTQPKNISETKLMSVFVGERRDGNYGITFSLLEKRNLDLFAHFCEDMITYTKHITKAEVAADGICDRYIQWQKAFIKTEGKLLSYEQIKGLIGELCFLKMKMMPVYGPEKAVESWSGIEATDQDFACDGTWYEVKSTVSGSSAVKISSVEQLDVSTDGHLIVVKLDKTSEADTSKITLNSMVELVTESISSKICQDNLRNRLLAYGYYFDRAYDKFGFKFNGMAAYKVDSEFPCLRKKNMPASVQNAKYELSLAAIDTFKEE</sequence>
<comment type="caution">
    <text evidence="1">The sequence shown here is derived from an EMBL/GenBank/DDBJ whole genome shotgun (WGS) entry which is preliminary data.</text>
</comment>
<dbReference type="EMBL" id="JAJEPV010000028">
    <property type="protein sequence ID" value="MCC2120224.1"/>
    <property type="molecule type" value="Genomic_DNA"/>
</dbReference>
<organism evidence="1 2">
    <name type="scientific">Waltera acetigignens</name>
    <dbReference type="NCBI Taxonomy" id="2981769"/>
    <lineage>
        <taxon>Bacteria</taxon>
        <taxon>Bacillati</taxon>
        <taxon>Bacillota</taxon>
        <taxon>Clostridia</taxon>
        <taxon>Lachnospirales</taxon>
        <taxon>Lachnospiraceae</taxon>
        <taxon>Waltera</taxon>
    </lineage>
</organism>
<dbReference type="InterPro" id="IPR025534">
    <property type="entry name" value="DUF4420"/>
</dbReference>
<dbReference type="Pfam" id="PF14390">
    <property type="entry name" value="DUF4420"/>
    <property type="match status" value="1"/>
</dbReference>
<keyword evidence="2" id="KW-1185">Reference proteome</keyword>
<name>A0AAE3D9C5_9FIRM</name>
<accession>A0AAE3D9C5</accession>
<proteinExistence type="predicted"/>